<reference evidence="10" key="2">
    <citation type="submission" date="2021-09" db="EMBL/GenBank/DDBJ databases">
        <authorList>
            <person name="Jia N."/>
            <person name="Wang J."/>
            <person name="Shi W."/>
            <person name="Du L."/>
            <person name="Sun Y."/>
            <person name="Zhan W."/>
            <person name="Jiang J."/>
            <person name="Wang Q."/>
            <person name="Zhang B."/>
            <person name="Ji P."/>
            <person name="Sakyi L.B."/>
            <person name="Cui X."/>
            <person name="Yuan T."/>
            <person name="Jiang B."/>
            <person name="Yang W."/>
            <person name="Lam T.T.-Y."/>
            <person name="Chang Q."/>
            <person name="Ding S."/>
            <person name="Wang X."/>
            <person name="Zhu J."/>
            <person name="Ruan X."/>
            <person name="Zhao L."/>
            <person name="Wei J."/>
            <person name="Que T."/>
            <person name="Du C."/>
            <person name="Cheng J."/>
            <person name="Dai P."/>
            <person name="Han X."/>
            <person name="Huang E."/>
            <person name="Gao Y."/>
            <person name="Liu J."/>
            <person name="Shao H."/>
            <person name="Ye R."/>
            <person name="Li L."/>
            <person name="Wei W."/>
            <person name="Wang X."/>
            <person name="Wang C."/>
            <person name="Huo Q."/>
            <person name="Li W."/>
            <person name="Guo W."/>
            <person name="Chen H."/>
            <person name="Chen S."/>
            <person name="Zhou L."/>
            <person name="Zhou L."/>
            <person name="Ni X."/>
            <person name="Tian J."/>
            <person name="Zhou Y."/>
            <person name="Sheng Y."/>
            <person name="Liu T."/>
            <person name="Pan Y."/>
            <person name="Xia L."/>
            <person name="Li J."/>
            <person name="Zhao F."/>
            <person name="Cao W."/>
        </authorList>
    </citation>
    <scope>NUCLEOTIDE SEQUENCE</scope>
    <source>
        <strain evidence="10">Rsan-2018</strain>
        <tissue evidence="10">Larvae</tissue>
    </source>
</reference>
<dbReference type="PANTHER" id="PTHR45902">
    <property type="entry name" value="LATROPHILIN RECEPTOR-LIKE PROTEIN A"/>
    <property type="match status" value="1"/>
</dbReference>
<feature type="compositionally biased region" description="Polar residues" evidence="6">
    <location>
        <begin position="708"/>
        <end position="726"/>
    </location>
</feature>
<evidence type="ECO:0000256" key="7">
    <source>
        <dbReference type="SAM" id="Phobius"/>
    </source>
</evidence>
<dbReference type="GO" id="GO:0016020">
    <property type="term" value="C:membrane"/>
    <property type="evidence" value="ECO:0007669"/>
    <property type="project" value="UniProtKB-SubCell"/>
</dbReference>
<feature type="domain" description="SMB" evidence="9">
    <location>
        <begin position="153"/>
        <end position="197"/>
    </location>
</feature>
<dbReference type="VEuPathDB" id="VectorBase:RSAN_050680"/>
<feature type="transmembrane region" description="Helical" evidence="7">
    <location>
        <begin position="447"/>
        <end position="470"/>
    </location>
</feature>
<dbReference type="Proteomes" id="UP000821837">
    <property type="component" value="Chromosome 5"/>
</dbReference>
<keyword evidence="5" id="KW-1015">Disulfide bond</keyword>
<evidence type="ECO:0000313" key="11">
    <source>
        <dbReference type="Proteomes" id="UP000821837"/>
    </source>
</evidence>
<organism evidence="10 11">
    <name type="scientific">Rhipicephalus sanguineus</name>
    <name type="common">Brown dog tick</name>
    <name type="synonym">Ixodes sanguineus</name>
    <dbReference type="NCBI Taxonomy" id="34632"/>
    <lineage>
        <taxon>Eukaryota</taxon>
        <taxon>Metazoa</taxon>
        <taxon>Ecdysozoa</taxon>
        <taxon>Arthropoda</taxon>
        <taxon>Chelicerata</taxon>
        <taxon>Arachnida</taxon>
        <taxon>Acari</taxon>
        <taxon>Parasitiformes</taxon>
        <taxon>Ixodida</taxon>
        <taxon>Ixodoidea</taxon>
        <taxon>Ixodidae</taxon>
        <taxon>Rhipicephalinae</taxon>
        <taxon>Rhipicephalus</taxon>
        <taxon>Rhipicephalus</taxon>
    </lineage>
</organism>
<dbReference type="GO" id="GO:0007166">
    <property type="term" value="P:cell surface receptor signaling pathway"/>
    <property type="evidence" value="ECO:0007669"/>
    <property type="project" value="InterPro"/>
</dbReference>
<dbReference type="PANTHER" id="PTHR45902:SF1">
    <property type="entry name" value="LATROPHILIN RECEPTOR-LIKE PROTEIN A"/>
    <property type="match status" value="1"/>
</dbReference>
<proteinExistence type="predicted"/>
<accession>A0A9D4SVD0</accession>
<feature type="transmembrane region" description="Helical" evidence="7">
    <location>
        <begin position="550"/>
        <end position="574"/>
    </location>
</feature>
<comment type="subcellular location">
    <subcellularLocation>
        <location evidence="1">Membrane</location>
        <topology evidence="1">Multi-pass membrane protein</topology>
    </subcellularLocation>
</comment>
<feature type="transmembrane region" description="Helical" evidence="7">
    <location>
        <begin position="594"/>
        <end position="623"/>
    </location>
</feature>
<evidence type="ECO:0000256" key="2">
    <source>
        <dbReference type="ARBA" id="ARBA00022692"/>
    </source>
</evidence>
<feature type="transmembrane region" description="Helical" evidence="7">
    <location>
        <begin position="507"/>
        <end position="529"/>
    </location>
</feature>
<dbReference type="InterPro" id="IPR017981">
    <property type="entry name" value="GPCR_2-like_7TM"/>
</dbReference>
<dbReference type="PROSITE" id="PS50958">
    <property type="entry name" value="SMB_2"/>
    <property type="match status" value="1"/>
</dbReference>
<feature type="transmembrane region" description="Helical" evidence="7">
    <location>
        <begin position="28"/>
        <end position="53"/>
    </location>
</feature>
<reference evidence="10" key="1">
    <citation type="journal article" date="2020" name="Cell">
        <title>Large-Scale Comparative Analyses of Tick Genomes Elucidate Their Genetic Diversity and Vector Capacities.</title>
        <authorList>
            <consortium name="Tick Genome and Microbiome Consortium (TIGMIC)"/>
            <person name="Jia N."/>
            <person name="Wang J."/>
            <person name="Shi W."/>
            <person name="Du L."/>
            <person name="Sun Y."/>
            <person name="Zhan W."/>
            <person name="Jiang J.F."/>
            <person name="Wang Q."/>
            <person name="Zhang B."/>
            <person name="Ji P."/>
            <person name="Bell-Sakyi L."/>
            <person name="Cui X.M."/>
            <person name="Yuan T.T."/>
            <person name="Jiang B.G."/>
            <person name="Yang W.F."/>
            <person name="Lam T.T."/>
            <person name="Chang Q.C."/>
            <person name="Ding S.J."/>
            <person name="Wang X.J."/>
            <person name="Zhu J.G."/>
            <person name="Ruan X.D."/>
            <person name="Zhao L."/>
            <person name="Wei J.T."/>
            <person name="Ye R.Z."/>
            <person name="Que T.C."/>
            <person name="Du C.H."/>
            <person name="Zhou Y.H."/>
            <person name="Cheng J.X."/>
            <person name="Dai P.F."/>
            <person name="Guo W.B."/>
            <person name="Han X.H."/>
            <person name="Huang E.J."/>
            <person name="Li L.F."/>
            <person name="Wei W."/>
            <person name="Gao Y.C."/>
            <person name="Liu J.Z."/>
            <person name="Shao H.Z."/>
            <person name="Wang X."/>
            <person name="Wang C.C."/>
            <person name="Yang T.C."/>
            <person name="Huo Q.B."/>
            <person name="Li W."/>
            <person name="Chen H.Y."/>
            <person name="Chen S.E."/>
            <person name="Zhou L.G."/>
            <person name="Ni X.B."/>
            <person name="Tian J.H."/>
            <person name="Sheng Y."/>
            <person name="Liu T."/>
            <person name="Pan Y.S."/>
            <person name="Xia L.Y."/>
            <person name="Li J."/>
            <person name="Zhao F."/>
            <person name="Cao W.C."/>
        </authorList>
    </citation>
    <scope>NUCLEOTIDE SEQUENCE</scope>
    <source>
        <strain evidence="10">Rsan-2018</strain>
    </source>
</reference>
<evidence type="ECO:0000259" key="8">
    <source>
        <dbReference type="PROSITE" id="PS50261"/>
    </source>
</evidence>
<sequence>MHWAIPEFLLSPQYGRYACWIGSLWSQLVFFLTPMMALLLYDIGLYIHIVVHIRRTVKRAASFDFKGGGKKHNMALFVKLAFIMGTTWVVGFLGAFLNIFALDIVVIILIGLQGVYLFFGFKDYRHMFPKRRHTQGKAVATKRLEELLRCPEELHGCSASRVNCTEEVFALTCSCAENCERYGDCCWDAGASLSSPTASTCIGRNVDKYSRREFYVVSGCDPEWPADDVRSSCENATQLGDPFYLIPVTTERQLTYFNAFCALCNYDLDNASMFWNVSGTPGRNFEVAPPQYALDNIEVFFWPCDDGLVEVGTCPEGTDQETKRKCLTYFAPVRYETNETEVVYKNVYCGLCNGAELSSMKCLPKQVVREIWPRVQLRTRFRPNLLSLIRPVVSQGSCFSWHNGKCYIRAPQYHYANVSAPMAENETMVNMTNVTSSMNEPYNVQNYLTIICISLSLVCLFLKGVVYVFYRTSRTFSSRCTLCLSGTLFCSHLLFLLGNSFDVSKSVCMGFAVVLHYGFLSTFFWTSVLSFDIWKNVAAVRLTSSRHGGFLIYALVAWGGPLVVITLCLVLNWTAPDFVLSPQYGRFTCWIGSLWSQLTFFLMPMVILLLLDIGLYVHIVVVIRNTAKRAAAFDFKGGGNKSHMALFVKLAFIMGTTWLLAFVGAFVNVLALDIIVIILIGLQGVYLFFGFKDYEHLLPRRFRRKQRTAATGASTAHTELSSSGKDFSSREDVNRSAAVRSSEKLN</sequence>
<feature type="domain" description="G-protein coupled receptors family 2 profile 2" evidence="8">
    <location>
        <begin position="445"/>
        <end position="695"/>
    </location>
</feature>
<dbReference type="Gene3D" id="1.20.1070.10">
    <property type="entry name" value="Rhodopsin 7-helix transmembrane proteins"/>
    <property type="match status" value="2"/>
</dbReference>
<evidence type="ECO:0000256" key="1">
    <source>
        <dbReference type="ARBA" id="ARBA00004141"/>
    </source>
</evidence>
<dbReference type="PRINTS" id="PR00249">
    <property type="entry name" value="GPCRSECRETIN"/>
</dbReference>
<evidence type="ECO:0000256" key="3">
    <source>
        <dbReference type="ARBA" id="ARBA00022989"/>
    </source>
</evidence>
<dbReference type="EMBL" id="JABSTV010001251">
    <property type="protein sequence ID" value="KAH7952223.1"/>
    <property type="molecule type" value="Genomic_DNA"/>
</dbReference>
<dbReference type="PROSITE" id="PS50261">
    <property type="entry name" value="G_PROTEIN_RECEP_F2_4"/>
    <property type="match status" value="1"/>
</dbReference>
<name>A0A9D4SVD0_RHISA</name>
<evidence type="ECO:0000259" key="9">
    <source>
        <dbReference type="PROSITE" id="PS50958"/>
    </source>
</evidence>
<comment type="caution">
    <text evidence="10">The sequence shown here is derived from an EMBL/GenBank/DDBJ whole genome shotgun (WGS) entry which is preliminary data.</text>
</comment>
<dbReference type="InterPro" id="IPR000832">
    <property type="entry name" value="GPCR_2_secretin-like"/>
</dbReference>
<dbReference type="InterPro" id="IPR053231">
    <property type="entry name" value="GPCR_LN-TM7"/>
</dbReference>
<dbReference type="Pfam" id="PF00002">
    <property type="entry name" value="7tm_2"/>
    <property type="match status" value="1"/>
</dbReference>
<evidence type="ECO:0000256" key="6">
    <source>
        <dbReference type="SAM" id="MobiDB-lite"/>
    </source>
</evidence>
<keyword evidence="3 7" id="KW-1133">Transmembrane helix</keyword>
<dbReference type="GO" id="GO:0004930">
    <property type="term" value="F:G protein-coupled receptor activity"/>
    <property type="evidence" value="ECO:0007669"/>
    <property type="project" value="InterPro"/>
</dbReference>
<keyword evidence="4 7" id="KW-0472">Membrane</keyword>
<protein>
    <submittedName>
        <fullName evidence="10">Uncharacterized protein</fullName>
    </submittedName>
</protein>
<dbReference type="InterPro" id="IPR001212">
    <property type="entry name" value="Somatomedin_B_dom"/>
</dbReference>
<keyword evidence="2 7" id="KW-0812">Transmembrane</keyword>
<keyword evidence="11" id="KW-1185">Reference proteome</keyword>
<evidence type="ECO:0000313" key="10">
    <source>
        <dbReference type="EMBL" id="KAH7952223.1"/>
    </source>
</evidence>
<evidence type="ECO:0000256" key="5">
    <source>
        <dbReference type="ARBA" id="ARBA00023157"/>
    </source>
</evidence>
<gene>
    <name evidence="10" type="ORF">HPB52_020251</name>
</gene>
<feature type="transmembrane region" description="Helical" evidence="7">
    <location>
        <begin position="669"/>
        <end position="691"/>
    </location>
</feature>
<feature type="transmembrane region" description="Helical" evidence="7">
    <location>
        <begin position="99"/>
        <end position="121"/>
    </location>
</feature>
<dbReference type="AlphaFoldDB" id="A0A9D4SVD0"/>
<dbReference type="CDD" id="cd15039">
    <property type="entry name" value="7tmB3_Methuselah-like"/>
    <property type="match status" value="1"/>
</dbReference>
<feature type="transmembrane region" description="Helical" evidence="7">
    <location>
        <begin position="644"/>
        <end position="663"/>
    </location>
</feature>
<feature type="region of interest" description="Disordered" evidence="6">
    <location>
        <begin position="708"/>
        <end position="746"/>
    </location>
</feature>
<evidence type="ECO:0000256" key="4">
    <source>
        <dbReference type="ARBA" id="ARBA00023136"/>
    </source>
</evidence>
<feature type="transmembrane region" description="Helical" evidence="7">
    <location>
        <begin position="74"/>
        <end position="93"/>
    </location>
</feature>